<evidence type="ECO:0000313" key="2">
    <source>
        <dbReference type="Proteomes" id="UP000001307"/>
    </source>
</evidence>
<dbReference type="EMBL" id="FN653723">
    <property type="protein sequence ID" value="CBY15885.1"/>
    <property type="molecule type" value="Genomic_DNA"/>
</dbReference>
<sequence length="74" mass="8502">MCSVTIMVEGITTYMEILRCILTSWYFLDTDTFPERINVPDELYIPFVLSIFASLFLKAQNSFISVPNSKIKVS</sequence>
<keyword evidence="2" id="KW-1185">Reference proteome</keyword>
<organism evidence="1 2">
    <name type="scientific">Oikopleura dioica</name>
    <name type="common">Tunicate</name>
    <dbReference type="NCBI Taxonomy" id="34765"/>
    <lineage>
        <taxon>Eukaryota</taxon>
        <taxon>Metazoa</taxon>
        <taxon>Chordata</taxon>
        <taxon>Tunicata</taxon>
        <taxon>Appendicularia</taxon>
        <taxon>Copelata</taxon>
        <taxon>Oikopleuridae</taxon>
        <taxon>Oikopleura</taxon>
    </lineage>
</organism>
<reference evidence="1 2" key="1">
    <citation type="journal article" date="2010" name="Science">
        <title>Plasticity of animal genome architecture unmasked by rapid evolution of a pelagic tunicate.</title>
        <authorList>
            <person name="Denoeud F."/>
            <person name="Henriet S."/>
            <person name="Mungpakdee S."/>
            <person name="Aury J.M."/>
            <person name="Da Silva C."/>
            <person name="Brinkmann H."/>
            <person name="Mikhaleva J."/>
            <person name="Olsen L.C."/>
            <person name="Jubin C."/>
            <person name="Canestro C."/>
            <person name="Bouquet J.M."/>
            <person name="Danks G."/>
            <person name="Poulain J."/>
            <person name="Campsteijn C."/>
            <person name="Adamski M."/>
            <person name="Cross I."/>
            <person name="Yadetie F."/>
            <person name="Muffato M."/>
            <person name="Louis A."/>
            <person name="Butcher S."/>
            <person name="Tsagkogeorga G."/>
            <person name="Konrad A."/>
            <person name="Singh S."/>
            <person name="Jensen M.F."/>
            <person name="Cong E.H."/>
            <person name="Eikeseth-Otteraa H."/>
            <person name="Noel B."/>
            <person name="Anthouard V."/>
            <person name="Porcel B.M."/>
            <person name="Kachouri-Lafond R."/>
            <person name="Nishino A."/>
            <person name="Ugolini M."/>
            <person name="Chourrout P."/>
            <person name="Nishida H."/>
            <person name="Aasland R."/>
            <person name="Huzurbazar S."/>
            <person name="Westhof E."/>
            <person name="Delsuc F."/>
            <person name="Lehrach H."/>
            <person name="Reinhardt R."/>
            <person name="Weissenbach J."/>
            <person name="Roy S.W."/>
            <person name="Artiguenave F."/>
            <person name="Postlethwait J.H."/>
            <person name="Manak J.R."/>
            <person name="Thompson E.M."/>
            <person name="Jaillon O."/>
            <person name="Du Pasquier L."/>
            <person name="Boudinot P."/>
            <person name="Liberles D.A."/>
            <person name="Volff J.N."/>
            <person name="Philippe H."/>
            <person name="Lenhard B."/>
            <person name="Roest Crollius H."/>
            <person name="Wincker P."/>
            <person name="Chourrout D."/>
        </authorList>
    </citation>
    <scope>NUCLEOTIDE SEQUENCE [LARGE SCALE GENOMIC DNA]</scope>
</reference>
<accession>E4Y1Z1</accession>
<protein>
    <submittedName>
        <fullName evidence="1">Uncharacterized protein</fullName>
    </submittedName>
</protein>
<name>E4Y1Z1_OIKDI</name>
<proteinExistence type="predicted"/>
<dbReference type="InParanoid" id="E4Y1Z1"/>
<dbReference type="AlphaFoldDB" id="E4Y1Z1"/>
<evidence type="ECO:0000313" key="1">
    <source>
        <dbReference type="EMBL" id="CBY15885.1"/>
    </source>
</evidence>
<dbReference type="Proteomes" id="UP000001307">
    <property type="component" value="Unassembled WGS sequence"/>
</dbReference>
<gene>
    <name evidence="1" type="ORF">GSOID_T00016171001</name>
</gene>